<evidence type="ECO:0000256" key="3">
    <source>
        <dbReference type="ARBA" id="ARBA00022692"/>
    </source>
</evidence>
<comment type="subcellular location">
    <subcellularLocation>
        <location evidence="1">Membrane</location>
        <topology evidence="1">Lipid-anchor</topology>
        <topology evidence="1">GPI-anchor</topology>
    </subcellularLocation>
</comment>
<protein>
    <recommendedName>
        <fullName evidence="12">Protein sleepless</fullName>
    </recommendedName>
</protein>
<dbReference type="EMBL" id="CAKOFQ010006653">
    <property type="protein sequence ID" value="CAH1954195.1"/>
    <property type="molecule type" value="Genomic_DNA"/>
</dbReference>
<evidence type="ECO:0000256" key="6">
    <source>
        <dbReference type="ARBA" id="ARBA00023136"/>
    </source>
</evidence>
<dbReference type="Pfam" id="PF17064">
    <property type="entry name" value="QVR"/>
    <property type="match status" value="1"/>
</dbReference>
<dbReference type="InterPro" id="IPR031424">
    <property type="entry name" value="QVR-like"/>
</dbReference>
<dbReference type="GO" id="GO:0030431">
    <property type="term" value="P:sleep"/>
    <property type="evidence" value="ECO:0007669"/>
    <property type="project" value="InterPro"/>
</dbReference>
<feature type="chain" id="PRO_5040403625" description="Protein sleepless" evidence="9">
    <location>
        <begin position="23"/>
        <end position="167"/>
    </location>
</feature>
<accession>A0A9P0NU81</accession>
<evidence type="ECO:0000256" key="9">
    <source>
        <dbReference type="SAM" id="SignalP"/>
    </source>
</evidence>
<dbReference type="PANTHER" id="PTHR33562:SF30">
    <property type="entry name" value="LD40063P"/>
    <property type="match status" value="1"/>
</dbReference>
<evidence type="ECO:0000256" key="2">
    <source>
        <dbReference type="ARBA" id="ARBA00022622"/>
    </source>
</evidence>
<evidence type="ECO:0000256" key="4">
    <source>
        <dbReference type="ARBA" id="ARBA00022729"/>
    </source>
</evidence>
<evidence type="ECO:0000313" key="10">
    <source>
        <dbReference type="EMBL" id="CAH1954195.1"/>
    </source>
</evidence>
<keyword evidence="6" id="KW-0472">Membrane</keyword>
<organism evidence="10 11">
    <name type="scientific">Acanthoscelides obtectus</name>
    <name type="common">Bean weevil</name>
    <name type="synonym">Bruchus obtectus</name>
    <dbReference type="NCBI Taxonomy" id="200917"/>
    <lineage>
        <taxon>Eukaryota</taxon>
        <taxon>Metazoa</taxon>
        <taxon>Ecdysozoa</taxon>
        <taxon>Arthropoda</taxon>
        <taxon>Hexapoda</taxon>
        <taxon>Insecta</taxon>
        <taxon>Pterygota</taxon>
        <taxon>Neoptera</taxon>
        <taxon>Endopterygota</taxon>
        <taxon>Coleoptera</taxon>
        <taxon>Polyphaga</taxon>
        <taxon>Cucujiformia</taxon>
        <taxon>Chrysomeloidea</taxon>
        <taxon>Chrysomelidae</taxon>
        <taxon>Bruchinae</taxon>
        <taxon>Bruchini</taxon>
        <taxon>Acanthoscelides</taxon>
    </lineage>
</organism>
<keyword evidence="5" id="KW-1133">Transmembrane helix</keyword>
<keyword evidence="8" id="KW-0449">Lipoprotein</keyword>
<dbReference type="OrthoDB" id="75169at2759"/>
<proteinExistence type="predicted"/>
<evidence type="ECO:0000256" key="1">
    <source>
        <dbReference type="ARBA" id="ARBA00004589"/>
    </source>
</evidence>
<evidence type="ECO:0000256" key="5">
    <source>
        <dbReference type="ARBA" id="ARBA00022989"/>
    </source>
</evidence>
<keyword evidence="11" id="KW-1185">Reference proteome</keyword>
<reference evidence="10" key="1">
    <citation type="submission" date="2022-03" db="EMBL/GenBank/DDBJ databases">
        <authorList>
            <person name="Sayadi A."/>
        </authorList>
    </citation>
    <scope>NUCLEOTIDE SEQUENCE</scope>
</reference>
<dbReference type="GO" id="GO:0032222">
    <property type="term" value="P:regulation of synaptic transmission, cholinergic"/>
    <property type="evidence" value="ECO:0007669"/>
    <property type="project" value="InterPro"/>
</dbReference>
<evidence type="ECO:0000256" key="8">
    <source>
        <dbReference type="ARBA" id="ARBA00023288"/>
    </source>
</evidence>
<comment type="caution">
    <text evidence="10">The sequence shown here is derived from an EMBL/GenBank/DDBJ whole genome shotgun (WGS) entry which is preliminary data.</text>
</comment>
<evidence type="ECO:0000313" key="11">
    <source>
        <dbReference type="Proteomes" id="UP001152888"/>
    </source>
</evidence>
<evidence type="ECO:0008006" key="12">
    <source>
        <dbReference type="Google" id="ProtNLM"/>
    </source>
</evidence>
<sequence>MKMSKLSVTVVLVIAFVQSGHSLQCWRCSSIQDSTCSDYFNVTRIRQNTRNSDTLTYGSSPVQPVKNYPHKEVCDDRYDNTYNQRNVCIKRVFLDSSDRKVVERGCRKVSRNLQVGKCPEELWAEPGRNIEYCGTCDSEECNSANGHLGNFFLTVVGPVLAHLLLRS</sequence>
<dbReference type="AlphaFoldDB" id="A0A9P0NU81"/>
<keyword evidence="7" id="KW-0325">Glycoprotein</keyword>
<keyword evidence="4 9" id="KW-0732">Signal</keyword>
<feature type="signal peptide" evidence="9">
    <location>
        <begin position="1"/>
        <end position="22"/>
    </location>
</feature>
<dbReference type="Proteomes" id="UP001152888">
    <property type="component" value="Unassembled WGS sequence"/>
</dbReference>
<keyword evidence="2" id="KW-0336">GPI-anchor</keyword>
<keyword evidence="3" id="KW-0812">Transmembrane</keyword>
<dbReference type="PANTHER" id="PTHR33562">
    <property type="entry name" value="ATILLA, ISOFORM B-RELATED-RELATED"/>
    <property type="match status" value="1"/>
</dbReference>
<dbReference type="GO" id="GO:0098552">
    <property type="term" value="C:side of membrane"/>
    <property type="evidence" value="ECO:0007669"/>
    <property type="project" value="UniProtKB-KW"/>
</dbReference>
<gene>
    <name evidence="10" type="ORF">ACAOBT_LOCUS409</name>
</gene>
<evidence type="ECO:0000256" key="7">
    <source>
        <dbReference type="ARBA" id="ARBA00023180"/>
    </source>
</evidence>
<name>A0A9P0NU81_ACAOB</name>
<dbReference type="InterPro" id="IPR050975">
    <property type="entry name" value="Sleep_regulator"/>
</dbReference>